<dbReference type="EMBL" id="CM008968">
    <property type="protein sequence ID" value="PNW80890.1"/>
    <property type="molecule type" value="Genomic_DNA"/>
</dbReference>
<accession>A0A2K3DK50</accession>
<keyword evidence="4" id="KW-1185">Reference proteome</keyword>
<feature type="region of interest" description="Disordered" evidence="1">
    <location>
        <begin position="652"/>
        <end position="682"/>
    </location>
</feature>
<proteinExistence type="predicted"/>
<name>A0A2K3DK50_CHLRE</name>
<protein>
    <recommendedName>
        <fullName evidence="2">WLM domain-containing protein</fullName>
    </recommendedName>
</protein>
<dbReference type="Proteomes" id="UP000006906">
    <property type="component" value="Chromosome 7"/>
</dbReference>
<feature type="region of interest" description="Disordered" evidence="1">
    <location>
        <begin position="179"/>
        <end position="202"/>
    </location>
</feature>
<dbReference type="EMBL" id="CM008968">
    <property type="protein sequence ID" value="PNW80889.1"/>
    <property type="molecule type" value="Genomic_DNA"/>
</dbReference>
<evidence type="ECO:0000259" key="2">
    <source>
        <dbReference type="PROSITE" id="PS51397"/>
    </source>
</evidence>
<feature type="compositionally biased region" description="Low complexity" evidence="1">
    <location>
        <begin position="480"/>
        <end position="500"/>
    </location>
</feature>
<feature type="compositionally biased region" description="Polar residues" evidence="1">
    <location>
        <begin position="653"/>
        <end position="668"/>
    </location>
</feature>
<dbReference type="Gramene" id="PNW80889">
    <property type="protein sequence ID" value="PNW80889"/>
    <property type="gene ID" value="CHLRE_07g333850v5"/>
</dbReference>
<sequence>MSRYDSKADFRVHDFRTLARSRDAEAMAMLKRIAHQVQPIMRRREWTVPLLSEFFPVQTNLLGLNVGGGGGRTREVKVRLRPARDPDSFLPYESVLHTMLHELVHNVRGPHDKVFYNLLDEVTAECEELMAKGVGGTGVGFDGPSCGRLGSHAFIPQHNPHPASLRDVALRAAMDRAKRQRLMPQGPQRLGGGGGGGEGGPQRYANAAAAAAAAAERRCSDNRWCPCERVANALGRAVAAAQQKRTEERQGQLPLSRAGLCAGASSAGSLPRNVSSGGSGPGAGASESWRGPTAAGRRAGPGGSSGAPASEAICSNGSSAANFDLAGVEADLVRRIEEGVIDLTLDSDSEPAADGEAGGPTAAGSRSGMVNTTGATGSAGRCGSRGAAKGNGAAVKQHAGAGGGPAAAEALHQTVQNGPCRSGWGQAHLEAVVVVLDSDEEGAASGSPGSGADPAPSFRARSGLQGAAAPAGLERTQRPAAAHQQYQQQSAASAPAASQPQAAAAASSHCAAQTSRAGAAAPGGAAGLHHMQPPLQMLQPRTATAARAAAAALARLQQSQHQPAHQQQQQRTAYGAAAATQAGTARKAANTHSAAAAAADAQTAGTSHAAAGANTAVCIPTAVGPGPSIKAGEVALPAKLAAEAVHVLPVPTVQPTGSAGTDPTSQSLERARDAVIDLTDDA</sequence>
<feature type="region of interest" description="Disordered" evidence="1">
    <location>
        <begin position="441"/>
        <end position="500"/>
    </location>
</feature>
<dbReference type="KEGG" id="cre:CHLRE_07g333850v5"/>
<dbReference type="GeneID" id="5725690"/>
<dbReference type="RefSeq" id="XP_042922803.1">
    <property type="nucleotide sequence ID" value="XM_043064236.1"/>
</dbReference>
<dbReference type="PROSITE" id="PS51397">
    <property type="entry name" value="WLM"/>
    <property type="match status" value="1"/>
</dbReference>
<dbReference type="GO" id="GO:0008237">
    <property type="term" value="F:metallopeptidase activity"/>
    <property type="evidence" value="ECO:0000318"/>
    <property type="project" value="GO_Central"/>
</dbReference>
<dbReference type="PANTHER" id="PTHR46622">
    <property type="entry name" value="DNA-DEPENDENT METALLOPROTEASE WSS1"/>
    <property type="match status" value="1"/>
</dbReference>
<feature type="compositionally biased region" description="Low complexity" evidence="1">
    <location>
        <begin position="284"/>
        <end position="298"/>
    </location>
</feature>
<feature type="region of interest" description="Disordered" evidence="1">
    <location>
        <begin position="345"/>
        <end position="407"/>
    </location>
</feature>
<dbReference type="Gramene" id="PNW80890">
    <property type="protein sequence ID" value="PNW80890"/>
    <property type="gene ID" value="CHLRE_07g333850v5"/>
</dbReference>
<evidence type="ECO:0000313" key="3">
    <source>
        <dbReference type="EMBL" id="PNW80890.1"/>
    </source>
</evidence>
<evidence type="ECO:0000313" key="4">
    <source>
        <dbReference type="Proteomes" id="UP000006906"/>
    </source>
</evidence>
<dbReference type="InterPro" id="IPR013536">
    <property type="entry name" value="WLM_dom"/>
</dbReference>
<dbReference type="PANTHER" id="PTHR46622:SF1">
    <property type="entry name" value="DNA-DEPENDENT METALLOPROTEASE WSS1"/>
    <property type="match status" value="1"/>
</dbReference>
<dbReference type="OrthoDB" id="261960at2759"/>
<feature type="compositionally biased region" description="Low complexity" evidence="1">
    <location>
        <begin position="372"/>
        <end position="390"/>
    </location>
</feature>
<dbReference type="PaxDb" id="3055-EDO98409"/>
<feature type="compositionally biased region" description="Gly residues" evidence="1">
    <location>
        <begin position="189"/>
        <end position="200"/>
    </location>
</feature>
<dbReference type="RefSeq" id="XP_042922804.1">
    <property type="nucleotide sequence ID" value="XM_043064235.1"/>
</dbReference>
<reference evidence="3 4" key="1">
    <citation type="journal article" date="2007" name="Science">
        <title>The Chlamydomonas genome reveals the evolution of key animal and plant functions.</title>
        <authorList>
            <person name="Merchant S.S."/>
            <person name="Prochnik S.E."/>
            <person name="Vallon O."/>
            <person name="Harris E.H."/>
            <person name="Karpowicz S.J."/>
            <person name="Witman G.B."/>
            <person name="Terry A."/>
            <person name="Salamov A."/>
            <person name="Fritz-Laylin L.K."/>
            <person name="Marechal-Drouard L."/>
            <person name="Marshall W.F."/>
            <person name="Qu L.H."/>
            <person name="Nelson D.R."/>
            <person name="Sanderfoot A.A."/>
            <person name="Spalding M.H."/>
            <person name="Kapitonov V.V."/>
            <person name="Ren Q."/>
            <person name="Ferris P."/>
            <person name="Lindquist E."/>
            <person name="Shapiro H."/>
            <person name="Lucas S.M."/>
            <person name="Grimwood J."/>
            <person name="Schmutz J."/>
            <person name="Cardol P."/>
            <person name="Cerutti H."/>
            <person name="Chanfreau G."/>
            <person name="Chen C.L."/>
            <person name="Cognat V."/>
            <person name="Croft M.T."/>
            <person name="Dent R."/>
            <person name="Dutcher S."/>
            <person name="Fernandez E."/>
            <person name="Fukuzawa H."/>
            <person name="Gonzalez-Ballester D."/>
            <person name="Gonzalez-Halphen D."/>
            <person name="Hallmann A."/>
            <person name="Hanikenne M."/>
            <person name="Hippler M."/>
            <person name="Inwood W."/>
            <person name="Jabbari K."/>
            <person name="Kalanon M."/>
            <person name="Kuras R."/>
            <person name="Lefebvre P.A."/>
            <person name="Lemaire S.D."/>
            <person name="Lobanov A.V."/>
            <person name="Lohr M."/>
            <person name="Manuell A."/>
            <person name="Meier I."/>
            <person name="Mets L."/>
            <person name="Mittag M."/>
            <person name="Mittelmeier T."/>
            <person name="Moroney J.V."/>
            <person name="Moseley J."/>
            <person name="Napoli C."/>
            <person name="Nedelcu A.M."/>
            <person name="Niyogi K."/>
            <person name="Novoselov S.V."/>
            <person name="Paulsen I.T."/>
            <person name="Pazour G."/>
            <person name="Purton S."/>
            <person name="Ral J.P."/>
            <person name="Riano-Pachon D.M."/>
            <person name="Riekhof W."/>
            <person name="Rymarquis L."/>
            <person name="Schroda M."/>
            <person name="Stern D."/>
            <person name="Umen J."/>
            <person name="Willows R."/>
            <person name="Wilson N."/>
            <person name="Zimmer S.L."/>
            <person name="Allmer J."/>
            <person name="Balk J."/>
            <person name="Bisova K."/>
            <person name="Chen C.J."/>
            <person name="Elias M."/>
            <person name="Gendler K."/>
            <person name="Hauser C."/>
            <person name="Lamb M.R."/>
            <person name="Ledford H."/>
            <person name="Long J.C."/>
            <person name="Minagawa J."/>
            <person name="Page M.D."/>
            <person name="Pan J."/>
            <person name="Pootakham W."/>
            <person name="Roje S."/>
            <person name="Rose A."/>
            <person name="Stahlberg E."/>
            <person name="Terauchi A.M."/>
            <person name="Yang P."/>
            <person name="Ball S."/>
            <person name="Bowler C."/>
            <person name="Dieckmann C.L."/>
            <person name="Gladyshev V.N."/>
            <person name="Green P."/>
            <person name="Jorgensen R."/>
            <person name="Mayfield S."/>
            <person name="Mueller-Roeber B."/>
            <person name="Rajamani S."/>
            <person name="Sayre R.T."/>
            <person name="Brokstein P."/>
            <person name="Dubchak I."/>
            <person name="Goodstein D."/>
            <person name="Hornick L."/>
            <person name="Huang Y.W."/>
            <person name="Jhaveri J."/>
            <person name="Luo Y."/>
            <person name="Martinez D."/>
            <person name="Ngau W.C."/>
            <person name="Otillar B."/>
            <person name="Poliakov A."/>
            <person name="Porter A."/>
            <person name="Szajkowski L."/>
            <person name="Werner G."/>
            <person name="Zhou K."/>
            <person name="Grigoriev I.V."/>
            <person name="Rokhsar D.S."/>
            <person name="Grossman A.R."/>
        </authorList>
    </citation>
    <scope>NUCLEOTIDE SEQUENCE [LARGE SCALE GENOMIC DNA]</scope>
    <source>
        <strain evidence="4">CC-503</strain>
        <strain evidence="3">CC-503 cw92 mt+</strain>
    </source>
</reference>
<feature type="region of interest" description="Disordered" evidence="1">
    <location>
        <begin position="266"/>
        <end position="311"/>
    </location>
</feature>
<feature type="compositionally biased region" description="Low complexity" evidence="1">
    <location>
        <begin position="443"/>
        <end position="457"/>
    </location>
</feature>
<dbReference type="AlphaFoldDB" id="A0A2K3DK50"/>
<dbReference type="Pfam" id="PF08325">
    <property type="entry name" value="WLM"/>
    <property type="match status" value="1"/>
</dbReference>
<dbReference type="GO" id="GO:0006281">
    <property type="term" value="P:DNA repair"/>
    <property type="evidence" value="ECO:0000318"/>
    <property type="project" value="GO_Central"/>
</dbReference>
<evidence type="ECO:0000256" key="1">
    <source>
        <dbReference type="SAM" id="MobiDB-lite"/>
    </source>
</evidence>
<organism evidence="3 4">
    <name type="scientific">Chlamydomonas reinhardtii</name>
    <name type="common">Chlamydomonas smithii</name>
    <dbReference type="NCBI Taxonomy" id="3055"/>
    <lineage>
        <taxon>Eukaryota</taxon>
        <taxon>Viridiplantae</taxon>
        <taxon>Chlorophyta</taxon>
        <taxon>core chlorophytes</taxon>
        <taxon>Chlorophyceae</taxon>
        <taxon>CS clade</taxon>
        <taxon>Chlamydomonadales</taxon>
        <taxon>Chlamydomonadaceae</taxon>
        <taxon>Chlamydomonas</taxon>
    </lineage>
</organism>
<dbReference type="GO" id="GO:0005634">
    <property type="term" value="C:nucleus"/>
    <property type="evidence" value="ECO:0000318"/>
    <property type="project" value="GO_Central"/>
</dbReference>
<dbReference type="ExpressionAtlas" id="A0A2K3DK50">
    <property type="expression patterns" value="baseline"/>
</dbReference>
<feature type="domain" description="WLM" evidence="2">
    <location>
        <begin position="3"/>
        <end position="178"/>
    </location>
</feature>
<feature type="region of interest" description="Disordered" evidence="1">
    <location>
        <begin position="549"/>
        <end position="579"/>
    </location>
</feature>
<reference evidence="3" key="2">
    <citation type="submission" date="2017-07" db="EMBL/GenBank/DDBJ databases">
        <title>WGS assembly of Chlamydomonas reinhardtii.</title>
        <authorList>
            <consortium name="Chlamydomonas Annotation Team"/>
            <consortium name="JGI Annotation Team"/>
            <person name="Merchant S.S."/>
            <person name="Prochnik S.E."/>
            <person name="Vallon O."/>
            <person name="Harris E.H."/>
            <person name="Karpowicz S.J."/>
            <person name="Witman G.B."/>
            <person name="Terry A."/>
            <person name="Salamov A."/>
            <person name="Fritz-Laylin L.K."/>
            <person name="Marechal-Drouard L."/>
            <person name="Marshall W.F."/>
            <person name="Qu L.H."/>
            <person name="Nelson D.R."/>
            <person name="Sanderfoot A.A."/>
            <person name="Spalding M.H."/>
            <person name="Kapitonov V.V."/>
            <person name="Ren Q."/>
            <person name="Ferris P."/>
            <person name="Lindquist E."/>
            <person name="Shapiro H."/>
            <person name="Lucas S.M."/>
            <person name="Grimwood J."/>
            <person name="Schmutz J."/>
            <person name="Grigoriev I.V."/>
            <person name="Rokhsar D.S."/>
        </authorList>
    </citation>
    <scope>NUCLEOTIDE SEQUENCE</scope>
    <source>
        <strain evidence="3">CC-503 cw92 mt+</strain>
    </source>
</reference>
<dbReference type="InterPro" id="IPR053000">
    <property type="entry name" value="WSS1-like_metalloprotease"/>
</dbReference>
<gene>
    <name evidence="3" type="ORF">CHLRE_07g333850v5</name>
</gene>